<name>A0A365GW38_9ACTN</name>
<evidence type="ECO:0000256" key="1">
    <source>
        <dbReference type="ARBA" id="ARBA00004370"/>
    </source>
</evidence>
<gene>
    <name evidence="3" type="ORF">DPM19_32500</name>
</gene>
<keyword evidence="4" id="KW-1185">Reference proteome</keyword>
<dbReference type="AlphaFoldDB" id="A0A365GW38"/>
<sequence length="168" mass="17832">MIAIRRYAGPVLIGLAALLLAWAGWSYWQAGNSPEAESGHDRDLALSAGKQQIAALNSMDHARVDAGLRQWLNASTGPLHDQLRRDSAQSRQRILQARTSAEGSVTAAALTELDGRAGTAQVIASVEIRLTPQAGAPSVQRKRYEAGLSRTPGGWKLTSLTAIPAGAR</sequence>
<comment type="caution">
    <text evidence="3">The sequence shown here is derived from an EMBL/GenBank/DDBJ whole genome shotgun (WGS) entry which is preliminary data.</text>
</comment>
<dbReference type="Proteomes" id="UP000251891">
    <property type="component" value="Unassembled WGS sequence"/>
</dbReference>
<keyword evidence="2" id="KW-0472">Membrane</keyword>
<comment type="subcellular location">
    <subcellularLocation>
        <location evidence="1">Membrane</location>
    </subcellularLocation>
</comment>
<evidence type="ECO:0000313" key="4">
    <source>
        <dbReference type="Proteomes" id="UP000251891"/>
    </source>
</evidence>
<dbReference type="PANTHER" id="PTHR37042:SF4">
    <property type="entry name" value="OUTER MEMBRANE PROTEIN RV1973"/>
    <property type="match status" value="1"/>
</dbReference>
<evidence type="ECO:0000256" key="2">
    <source>
        <dbReference type="ARBA" id="ARBA00023136"/>
    </source>
</evidence>
<accession>A0A365GW38</accession>
<organism evidence="3 4">
    <name type="scientific">Actinomadura craniellae</name>
    <dbReference type="NCBI Taxonomy" id="2231787"/>
    <lineage>
        <taxon>Bacteria</taxon>
        <taxon>Bacillati</taxon>
        <taxon>Actinomycetota</taxon>
        <taxon>Actinomycetes</taxon>
        <taxon>Streptosporangiales</taxon>
        <taxon>Thermomonosporaceae</taxon>
        <taxon>Actinomadura</taxon>
    </lineage>
</organism>
<dbReference type="SUPFAM" id="SSF54427">
    <property type="entry name" value="NTF2-like"/>
    <property type="match status" value="1"/>
</dbReference>
<proteinExistence type="predicted"/>
<dbReference type="GO" id="GO:0016020">
    <property type="term" value="C:membrane"/>
    <property type="evidence" value="ECO:0007669"/>
    <property type="project" value="UniProtKB-SubCell"/>
</dbReference>
<dbReference type="InterPro" id="IPR032710">
    <property type="entry name" value="NTF2-like_dom_sf"/>
</dbReference>
<dbReference type="EMBL" id="QLYX01000022">
    <property type="protein sequence ID" value="RAY11025.1"/>
    <property type="molecule type" value="Genomic_DNA"/>
</dbReference>
<dbReference type="RefSeq" id="WP_111871925.1">
    <property type="nucleotide sequence ID" value="NZ_QLYX01000022.1"/>
</dbReference>
<reference evidence="3 4" key="1">
    <citation type="submission" date="2018-06" db="EMBL/GenBank/DDBJ databases">
        <title>Actinomadura craniellae sp. nov. isolated from marine sponge Craniella sp.</title>
        <authorList>
            <person name="Li L."/>
            <person name="Xu Q.H."/>
            <person name="Lin H.W."/>
            <person name="Lu Y.H."/>
        </authorList>
    </citation>
    <scope>NUCLEOTIDE SEQUENCE [LARGE SCALE GENOMIC DNA]</scope>
    <source>
        <strain evidence="3 4">LHW63021</strain>
    </source>
</reference>
<evidence type="ECO:0000313" key="3">
    <source>
        <dbReference type="EMBL" id="RAY11025.1"/>
    </source>
</evidence>
<evidence type="ECO:0008006" key="5">
    <source>
        <dbReference type="Google" id="ProtNLM"/>
    </source>
</evidence>
<protein>
    <recommendedName>
        <fullName evidence="5">SnoaL-like domain-containing protein</fullName>
    </recommendedName>
</protein>
<dbReference type="OrthoDB" id="3472661at2"/>
<dbReference type="PANTHER" id="PTHR37042">
    <property type="entry name" value="OUTER MEMBRANE PROTEIN RV1973"/>
    <property type="match status" value="1"/>
</dbReference>